<dbReference type="PANTHER" id="PTHR33993">
    <property type="entry name" value="GLYOXALASE-RELATED"/>
    <property type="match status" value="1"/>
</dbReference>
<dbReference type="SUPFAM" id="SSF54593">
    <property type="entry name" value="Glyoxalase/Bleomycin resistance protein/Dihydroxybiphenyl dioxygenase"/>
    <property type="match status" value="2"/>
</dbReference>
<evidence type="ECO:0000313" key="2">
    <source>
        <dbReference type="EMBL" id="MFC5380871.1"/>
    </source>
</evidence>
<organism evidence="2 3">
    <name type="scientific">Aquipuribacter nitratireducens</name>
    <dbReference type="NCBI Taxonomy" id="650104"/>
    <lineage>
        <taxon>Bacteria</taxon>
        <taxon>Bacillati</taxon>
        <taxon>Actinomycetota</taxon>
        <taxon>Actinomycetes</taxon>
        <taxon>Micrococcales</taxon>
        <taxon>Intrasporangiaceae</taxon>
        <taxon>Aquipuribacter</taxon>
    </lineage>
</organism>
<evidence type="ECO:0000313" key="3">
    <source>
        <dbReference type="Proteomes" id="UP001596122"/>
    </source>
</evidence>
<dbReference type="RefSeq" id="WP_340267497.1">
    <property type="nucleotide sequence ID" value="NZ_JBBEOG010000002.1"/>
</dbReference>
<accession>A0ABW0GRI7</accession>
<dbReference type="InterPro" id="IPR004360">
    <property type="entry name" value="Glyas_Fos-R_dOase_dom"/>
</dbReference>
<comment type="caution">
    <text evidence="2">The sequence shown here is derived from an EMBL/GenBank/DDBJ whole genome shotgun (WGS) entry which is preliminary data.</text>
</comment>
<dbReference type="PANTHER" id="PTHR33993:SF10">
    <property type="entry name" value="CONSERVED PROTEIN"/>
    <property type="match status" value="1"/>
</dbReference>
<reference evidence="3" key="1">
    <citation type="journal article" date="2019" name="Int. J. Syst. Evol. Microbiol.">
        <title>The Global Catalogue of Microorganisms (GCM) 10K type strain sequencing project: providing services to taxonomists for standard genome sequencing and annotation.</title>
        <authorList>
            <consortium name="The Broad Institute Genomics Platform"/>
            <consortium name="The Broad Institute Genome Sequencing Center for Infectious Disease"/>
            <person name="Wu L."/>
            <person name="Ma J."/>
        </authorList>
    </citation>
    <scope>NUCLEOTIDE SEQUENCE [LARGE SCALE GENOMIC DNA]</scope>
    <source>
        <strain evidence="3">CCUG 43114</strain>
    </source>
</reference>
<dbReference type="InterPro" id="IPR052164">
    <property type="entry name" value="Anthracycline_SecMetBiosynth"/>
</dbReference>
<keyword evidence="3" id="KW-1185">Reference proteome</keyword>
<gene>
    <name evidence="2" type="ORF">ACFPJ6_08720</name>
</gene>
<dbReference type="CDD" id="cd07247">
    <property type="entry name" value="SgaA_N_like"/>
    <property type="match status" value="2"/>
</dbReference>
<dbReference type="Proteomes" id="UP001596122">
    <property type="component" value="Unassembled WGS sequence"/>
</dbReference>
<dbReference type="InterPro" id="IPR037523">
    <property type="entry name" value="VOC_core"/>
</dbReference>
<feature type="domain" description="VOC" evidence="1">
    <location>
        <begin position="138"/>
        <end position="251"/>
    </location>
</feature>
<dbReference type="InterPro" id="IPR029068">
    <property type="entry name" value="Glyas_Bleomycin-R_OHBP_Dase"/>
</dbReference>
<dbReference type="EMBL" id="JBHSLD010000007">
    <property type="protein sequence ID" value="MFC5380871.1"/>
    <property type="molecule type" value="Genomic_DNA"/>
</dbReference>
<dbReference type="Gene3D" id="3.10.180.10">
    <property type="entry name" value="2,3-Dihydroxybiphenyl 1,2-Dioxygenase, domain 1"/>
    <property type="match status" value="2"/>
</dbReference>
<protein>
    <submittedName>
        <fullName evidence="2">VOC family protein</fullName>
    </submittedName>
</protein>
<feature type="domain" description="VOC" evidence="1">
    <location>
        <begin position="12"/>
        <end position="124"/>
    </location>
</feature>
<proteinExistence type="predicted"/>
<name>A0ABW0GRI7_9MICO</name>
<evidence type="ECO:0000259" key="1">
    <source>
        <dbReference type="PROSITE" id="PS51819"/>
    </source>
</evidence>
<sequence length="255" mass="26576">MSTRDEPWPAGTPCWVDYGAVDVDAAVRFYTEVLDWTAEASGPEYGGYVMCRVGDRDAAGIGPAQEGAPAAWTTYLASTDVDTTTTRAADAGATVLAPPFDVGDLGRMSVVADPQGAVLGVWQAGRHIGARVVNEPGGLTWNEAAEPDPATARTFYSQVFGFVWEPVPGAPDDYCTFATETGRPLGGLGGLPGKDVPPHWLTYFSVADTDAFVAAAKDRGASVVSGPFDTEFGRMATVRDPWGATFAVMGGGSAA</sequence>
<dbReference type="PROSITE" id="PS51819">
    <property type="entry name" value="VOC"/>
    <property type="match status" value="2"/>
</dbReference>
<dbReference type="Pfam" id="PF00903">
    <property type="entry name" value="Glyoxalase"/>
    <property type="match status" value="2"/>
</dbReference>